<protein>
    <recommendedName>
        <fullName evidence="7">Probable inorganic carbon transporter subunit DabB</fullName>
    </recommendedName>
</protein>
<organism evidence="11 12">
    <name type="scientific">Corallococcus caeni</name>
    <dbReference type="NCBI Taxonomy" id="3082388"/>
    <lineage>
        <taxon>Bacteria</taxon>
        <taxon>Pseudomonadati</taxon>
        <taxon>Myxococcota</taxon>
        <taxon>Myxococcia</taxon>
        <taxon>Myxococcales</taxon>
        <taxon>Cystobacterineae</taxon>
        <taxon>Myxococcaceae</taxon>
        <taxon>Corallococcus</taxon>
    </lineage>
</organism>
<feature type="transmembrane region" description="Helical" evidence="7">
    <location>
        <begin position="244"/>
        <end position="264"/>
    </location>
</feature>
<evidence type="ECO:0000256" key="6">
    <source>
        <dbReference type="ARBA" id="ARBA00023136"/>
    </source>
</evidence>
<feature type="transmembrane region" description="Helical" evidence="7">
    <location>
        <begin position="397"/>
        <end position="414"/>
    </location>
</feature>
<accession>A0ABQ6R3W8</accession>
<feature type="transmembrane region" description="Helical" evidence="7">
    <location>
        <begin position="270"/>
        <end position="290"/>
    </location>
</feature>
<reference evidence="11 12" key="1">
    <citation type="journal article" date="2024" name="Arch. Microbiol.">
        <title>Corallococcus caeni sp. nov., a novel myxobacterium isolated from activated sludge.</title>
        <authorList>
            <person name="Tomita S."/>
            <person name="Nakai R."/>
            <person name="Kuroda K."/>
            <person name="Kurashita H."/>
            <person name="Hatamoto M."/>
            <person name="Yamaguchi T."/>
            <person name="Narihiro T."/>
        </authorList>
    </citation>
    <scope>NUCLEOTIDE SEQUENCE [LARGE SCALE GENOMIC DNA]</scope>
    <source>
        <strain evidence="11 12">NO1</strain>
    </source>
</reference>
<dbReference type="NCBIfam" id="NF006029">
    <property type="entry name" value="PRK08168.1"/>
    <property type="match status" value="1"/>
</dbReference>
<evidence type="ECO:0000313" key="12">
    <source>
        <dbReference type="Proteomes" id="UP001342631"/>
    </source>
</evidence>
<evidence type="ECO:0000259" key="9">
    <source>
        <dbReference type="Pfam" id="PF00361"/>
    </source>
</evidence>
<dbReference type="InterPro" id="IPR001516">
    <property type="entry name" value="Proton_antipo_N"/>
</dbReference>
<feature type="transmembrane region" description="Helical" evidence="7">
    <location>
        <begin position="116"/>
        <end position="146"/>
    </location>
</feature>
<evidence type="ECO:0000256" key="1">
    <source>
        <dbReference type="ARBA" id="ARBA00004127"/>
    </source>
</evidence>
<dbReference type="Pfam" id="PF00662">
    <property type="entry name" value="Proton_antipo_N"/>
    <property type="match status" value="1"/>
</dbReference>
<comment type="function">
    <text evidence="7">Part of an energy-coupled inorganic carbon pump.</text>
</comment>
<dbReference type="PRINTS" id="PR01434">
    <property type="entry name" value="NADHDHGNASE5"/>
</dbReference>
<evidence type="ECO:0000256" key="5">
    <source>
        <dbReference type="ARBA" id="ARBA00022989"/>
    </source>
</evidence>
<evidence type="ECO:0000256" key="4">
    <source>
        <dbReference type="ARBA" id="ARBA00022692"/>
    </source>
</evidence>
<keyword evidence="3 7" id="KW-1003">Cell membrane</keyword>
<dbReference type="InterPro" id="IPR001750">
    <property type="entry name" value="ND/Mrp_TM"/>
</dbReference>
<keyword evidence="4 7" id="KW-0812">Transmembrane</keyword>
<keyword evidence="5 7" id="KW-1133">Transmembrane helix</keyword>
<comment type="subunit">
    <text evidence="7">Forms a complex with DabA.</text>
</comment>
<dbReference type="PANTHER" id="PTHR42829">
    <property type="entry name" value="NADH-UBIQUINONE OXIDOREDUCTASE CHAIN 5"/>
    <property type="match status" value="1"/>
</dbReference>
<name>A0ABQ6R3W8_9BACT</name>
<feature type="transmembrane region" description="Helical" evidence="7">
    <location>
        <begin position="15"/>
        <end position="36"/>
    </location>
</feature>
<dbReference type="EMBL" id="BTTX01000010">
    <property type="protein sequence ID" value="GMU11003.1"/>
    <property type="molecule type" value="Genomic_DNA"/>
</dbReference>
<feature type="domain" description="NADH:quinone oxidoreductase/Mrp antiporter transmembrane" evidence="9">
    <location>
        <begin position="129"/>
        <end position="348"/>
    </location>
</feature>
<evidence type="ECO:0000256" key="2">
    <source>
        <dbReference type="ARBA" id="ARBA00022448"/>
    </source>
</evidence>
<feature type="transmembrane region" description="Helical" evidence="7">
    <location>
        <begin position="461"/>
        <end position="478"/>
    </location>
</feature>
<comment type="similarity">
    <text evidence="7">Belongs to the inorganic carbon transporter (TC 9.A.2) DabB family.</text>
</comment>
<evidence type="ECO:0000256" key="3">
    <source>
        <dbReference type="ARBA" id="ARBA00022475"/>
    </source>
</evidence>
<dbReference type="InterPro" id="IPR046396">
    <property type="entry name" value="Transporter_DabB"/>
</dbReference>
<evidence type="ECO:0000313" key="11">
    <source>
        <dbReference type="EMBL" id="GMU11003.1"/>
    </source>
</evidence>
<sequence length="536" mass="56992">MRLVTQRRMNTPEEWSFVVPVIALAIPVTLTLAAVLSPRRAGLASGAALGLALLVTGGAALTWGAATQTGPRLGVRVDAVTCVMLLLVATLGAIIVRYSRTYLQGAPGLVRYLRWLLLTLSAVTALVIANNLLVVVLGWTATSVALHQLLTFYRERPAALVAAHKKFLVSRLADLCLLGCLALVHQDVGSLELDRIAAWAGAHPTLPPSMQAAAVLLVIAVALRSAQLPFHGWLLQVMEAPTPVSALLHAGVVNIGGFVLLRLAPWMAHAALAQLLLVVIGLGSALIAALVMTTRVSVKVSLAWSTCAQMGFMLVQCGLGLWHLALLHLVAHSLYKAHAFLSAGTAVDEWRLRAMTKRPPPPSWGRLGIGVLVAAGSAALCVLVLRHATALPPADERSVPLLALVVSLSLVPLLTRKTASILTAAGVALRVSGVVLLYVGWHAAAARLMPSQDATANGPGWVLVGVGFVGLFAVKATLQLLPEGRLARAVYPWLFAGLYLDERFTRLTFRVWPPRLQRRSEPPAATRIQETLEAHT</sequence>
<feature type="domain" description="NADH-Ubiquinone oxidoreductase (complex I) chain 5 N-terminal" evidence="10">
    <location>
        <begin position="72"/>
        <end position="112"/>
    </location>
</feature>
<feature type="transmembrane region" description="Helical" evidence="7">
    <location>
        <begin position="42"/>
        <end position="65"/>
    </location>
</feature>
<evidence type="ECO:0000256" key="7">
    <source>
        <dbReference type="HAMAP-Rule" id="MF_00862"/>
    </source>
</evidence>
<comment type="caution">
    <text evidence="11">The sequence shown here is derived from an EMBL/GenBank/DDBJ whole genome shotgun (WGS) entry which is preliminary data.</text>
</comment>
<feature type="transmembrane region" description="Helical" evidence="7">
    <location>
        <begin position="364"/>
        <end position="385"/>
    </location>
</feature>
<dbReference type="InterPro" id="IPR003945">
    <property type="entry name" value="NU5C-like"/>
</dbReference>
<feature type="transmembrane region" description="Helical" evidence="7">
    <location>
        <begin position="77"/>
        <end position="96"/>
    </location>
</feature>
<keyword evidence="2 7" id="KW-0813">Transport</keyword>
<feature type="transmembrane region" description="Helical" evidence="7">
    <location>
        <begin position="421"/>
        <end position="441"/>
    </location>
</feature>
<comment type="subcellular location">
    <subcellularLocation>
        <location evidence="7">Cell membrane</location>
        <topology evidence="7">Multi-pass membrane protein</topology>
    </subcellularLocation>
    <subcellularLocation>
        <location evidence="1">Endomembrane system</location>
        <topology evidence="1">Multi-pass membrane protein</topology>
    </subcellularLocation>
    <subcellularLocation>
        <location evidence="8">Membrane</location>
        <topology evidence="8">Multi-pass membrane protein</topology>
    </subcellularLocation>
</comment>
<dbReference type="PANTHER" id="PTHR42829:SF1">
    <property type="entry name" value="INORGANIC CARBON TRANSPORTER SUBUNIT DABB-RELATED"/>
    <property type="match status" value="1"/>
</dbReference>
<keyword evidence="6 7" id="KW-0472">Membrane</keyword>
<dbReference type="Proteomes" id="UP001342631">
    <property type="component" value="Unassembled WGS sequence"/>
</dbReference>
<gene>
    <name evidence="7" type="primary">dabB</name>
    <name evidence="11" type="ORF">ASNO1_72570</name>
</gene>
<dbReference type="Pfam" id="PF00361">
    <property type="entry name" value="Proton_antipo_M"/>
    <property type="match status" value="1"/>
</dbReference>
<evidence type="ECO:0000256" key="8">
    <source>
        <dbReference type="RuleBase" id="RU000320"/>
    </source>
</evidence>
<evidence type="ECO:0000259" key="10">
    <source>
        <dbReference type="Pfam" id="PF00662"/>
    </source>
</evidence>
<proteinExistence type="inferred from homology"/>
<dbReference type="HAMAP" id="MF_00862">
    <property type="entry name" value="DabB"/>
    <property type="match status" value="1"/>
</dbReference>
<keyword evidence="12" id="KW-1185">Reference proteome</keyword>